<proteinExistence type="predicted"/>
<evidence type="ECO:0000313" key="2">
    <source>
        <dbReference type="EMBL" id="MEA5444504.1"/>
    </source>
</evidence>
<sequence>MTQASAQELSQPAARRKIHERRIICEGFQREDGLWDIEGRLTDEKAYPFENQYRGRLEPGEFIHRMGLRMTLDDDFRIHRVEAMMSDHPFAVCPEIVAAFRRVEGLVVKPGWSRAMRERVGGVQGCTHLVTLLDNLAIVAFQTIAPLKRKDPTVESRGKPRHIDSCHALRSDGPVVREHYPRWYRKPTRSEGES</sequence>
<name>A0AAP6JGW6_9GAMM</name>
<evidence type="ECO:0000256" key="1">
    <source>
        <dbReference type="SAM" id="MobiDB-lite"/>
    </source>
</evidence>
<accession>A0AAP6JGW6</accession>
<protein>
    <submittedName>
        <fullName evidence="2">DUF2889 domain-containing protein</fullName>
    </submittedName>
</protein>
<comment type="caution">
    <text evidence="2">The sequence shown here is derived from an EMBL/GenBank/DDBJ whole genome shotgun (WGS) entry which is preliminary data.</text>
</comment>
<dbReference type="RefSeq" id="WP_346049772.1">
    <property type="nucleotide sequence ID" value="NZ_JAYGII010000002.1"/>
</dbReference>
<gene>
    <name evidence="2" type="ORF">VCB98_01550</name>
</gene>
<dbReference type="EMBL" id="JAYGII010000002">
    <property type="protein sequence ID" value="MEA5444504.1"/>
    <property type="molecule type" value="Genomic_DNA"/>
</dbReference>
<evidence type="ECO:0000313" key="3">
    <source>
        <dbReference type="Proteomes" id="UP001302316"/>
    </source>
</evidence>
<feature type="region of interest" description="Disordered" evidence="1">
    <location>
        <begin position="151"/>
        <end position="170"/>
    </location>
</feature>
<dbReference type="InterPro" id="IPR021312">
    <property type="entry name" value="DUF2889"/>
</dbReference>
<keyword evidence="3" id="KW-1185">Reference proteome</keyword>
<reference evidence="2 3" key="1">
    <citation type="submission" date="2023-12" db="EMBL/GenBank/DDBJ databases">
        <title>Whole-genome sequencing of halo(alkali)philic microorganisms from hypersaline lakes.</title>
        <authorList>
            <person name="Sorokin D.Y."/>
            <person name="Merkel A.Y."/>
            <person name="Messina E."/>
            <person name="Yakimov M."/>
        </authorList>
    </citation>
    <scope>NUCLEOTIDE SEQUENCE [LARGE SCALE GENOMIC DNA]</scope>
    <source>
        <strain evidence="2 3">AB-CW1</strain>
    </source>
</reference>
<dbReference type="Pfam" id="PF11136">
    <property type="entry name" value="DUF2889"/>
    <property type="match status" value="1"/>
</dbReference>
<dbReference type="AlphaFoldDB" id="A0AAP6JGW6"/>
<organism evidence="2 3">
    <name type="scientific">Natronospira elongata</name>
    <dbReference type="NCBI Taxonomy" id="3110268"/>
    <lineage>
        <taxon>Bacteria</taxon>
        <taxon>Pseudomonadati</taxon>
        <taxon>Pseudomonadota</taxon>
        <taxon>Gammaproteobacteria</taxon>
        <taxon>Natronospirales</taxon>
        <taxon>Natronospiraceae</taxon>
        <taxon>Natronospira</taxon>
    </lineage>
</organism>
<dbReference type="Proteomes" id="UP001302316">
    <property type="component" value="Unassembled WGS sequence"/>
</dbReference>